<dbReference type="Proteomes" id="UP000018320">
    <property type="component" value="Unassembled WGS sequence"/>
</dbReference>
<dbReference type="VEuPathDB" id="GiardiaDB:GL50581_3095"/>
<dbReference type="VEuPathDB" id="GiardiaDB:GL50803_0028614"/>
<proteinExistence type="predicted"/>
<sequence length="72" mass="8170">MIAKGTKMKIDMQVTDLESLVETANKINYLAQSQQRYTNELKNMTAQVNMLLQRIDEVDDRTATVTATLASY</sequence>
<reference evidence="2 3" key="2">
    <citation type="journal article" date="2013" name="Genome Biol. Evol.">
        <title>Genome sequencing of Giardia lamblia genotypes A2 and B isolates (DH and GS) and comparative analysis with the genomes of genotypes A1 and E (WB and Pig).</title>
        <authorList>
            <person name="Adam R.D."/>
            <person name="Dahlstrom E.W."/>
            <person name="Martens C.A."/>
            <person name="Bruno D.P."/>
            <person name="Barbian K.D."/>
            <person name="Ricklefs S.M."/>
            <person name="Hernandez M.M."/>
            <person name="Narla N.P."/>
            <person name="Patel R.B."/>
            <person name="Porcella S.F."/>
            <person name="Nash T.E."/>
        </authorList>
    </citation>
    <scope>NUCLEOTIDE SEQUENCE [LARGE SCALE GENOMIC DNA]</scope>
    <source>
        <strain evidence="2 3">DH</strain>
    </source>
</reference>
<dbReference type="EMBL" id="AHGT01000010">
    <property type="protein sequence ID" value="ESU38723.1"/>
    <property type="molecule type" value="Genomic_DNA"/>
</dbReference>
<evidence type="ECO:0000313" key="2">
    <source>
        <dbReference type="EMBL" id="ESU38723.1"/>
    </source>
</evidence>
<name>V6TID2_GIAIN</name>
<keyword evidence="1" id="KW-0175">Coiled coil</keyword>
<feature type="coiled-coil region" evidence="1">
    <location>
        <begin position="34"/>
        <end position="61"/>
    </location>
</feature>
<accession>V6TID2</accession>
<comment type="caution">
    <text evidence="2">The sequence shown here is derived from an EMBL/GenBank/DDBJ whole genome shotgun (WGS) entry which is preliminary data.</text>
</comment>
<reference evidence="3" key="1">
    <citation type="submission" date="2012-02" db="EMBL/GenBank/DDBJ databases">
        <title>Genome sequencing of Giardia lamblia Genotypes A2 and B isolates (DH and GS) and comparative analysis with the genomes of Genotypes A1 and E (WB and Pig).</title>
        <authorList>
            <person name="Adam R."/>
            <person name="Dahlstrom E."/>
            <person name="Martens C."/>
            <person name="Bruno D."/>
            <person name="Barbian K."/>
            <person name="Porcella S.F."/>
            <person name="Nash T."/>
        </authorList>
    </citation>
    <scope>NUCLEOTIDE SEQUENCE</scope>
    <source>
        <strain evidence="3">DH</strain>
    </source>
</reference>
<gene>
    <name evidence="2" type="ORF">DHA2_28614</name>
</gene>
<dbReference type="VEuPathDB" id="GiardiaDB:DHA2_28614"/>
<evidence type="ECO:0000256" key="1">
    <source>
        <dbReference type="SAM" id="Coils"/>
    </source>
</evidence>
<dbReference type="AlphaFoldDB" id="V6TID2"/>
<dbReference type="VEuPathDB" id="GiardiaDB:QR46_2158"/>
<evidence type="ECO:0000313" key="3">
    <source>
        <dbReference type="Proteomes" id="UP000018320"/>
    </source>
</evidence>
<protein>
    <submittedName>
        <fullName evidence="2">ABC-type multidrug transport system, ATPase component</fullName>
    </submittedName>
</protein>
<organism evidence="2 3">
    <name type="scientific">Giardia intestinalis</name>
    <name type="common">Giardia lamblia</name>
    <dbReference type="NCBI Taxonomy" id="5741"/>
    <lineage>
        <taxon>Eukaryota</taxon>
        <taxon>Metamonada</taxon>
        <taxon>Diplomonadida</taxon>
        <taxon>Hexamitidae</taxon>
        <taxon>Giardiinae</taxon>
        <taxon>Giardia</taxon>
    </lineage>
</organism>